<keyword evidence="1" id="KW-1133">Transmembrane helix</keyword>
<reference evidence="2" key="2">
    <citation type="submission" date="2021-04" db="EMBL/GenBank/DDBJ databases">
        <authorList>
            <person name="Podell S."/>
        </authorList>
    </citation>
    <scope>NUCLEOTIDE SEQUENCE</scope>
    <source>
        <strain evidence="2">Hildebrandi</strain>
    </source>
</reference>
<keyword evidence="3" id="KW-1185">Reference proteome</keyword>
<feature type="transmembrane region" description="Helical" evidence="1">
    <location>
        <begin position="89"/>
        <end position="109"/>
    </location>
</feature>
<reference evidence="2" key="1">
    <citation type="journal article" date="2021" name="Sci. Rep.">
        <title>Diploid genomic architecture of Nitzschia inconspicua, an elite biomass production diatom.</title>
        <authorList>
            <person name="Oliver A."/>
            <person name="Podell S."/>
            <person name="Pinowska A."/>
            <person name="Traller J.C."/>
            <person name="Smith S.R."/>
            <person name="McClure R."/>
            <person name="Beliaev A."/>
            <person name="Bohutskyi P."/>
            <person name="Hill E.A."/>
            <person name="Rabines A."/>
            <person name="Zheng H."/>
            <person name="Allen L.Z."/>
            <person name="Kuo A."/>
            <person name="Grigoriev I.V."/>
            <person name="Allen A.E."/>
            <person name="Hazlebeck D."/>
            <person name="Allen E.E."/>
        </authorList>
    </citation>
    <scope>NUCLEOTIDE SEQUENCE</scope>
    <source>
        <strain evidence="2">Hildebrandi</strain>
    </source>
</reference>
<name>A0A9K3KKF7_9STRA</name>
<protein>
    <submittedName>
        <fullName evidence="2">Uncharacterized protein</fullName>
    </submittedName>
</protein>
<accession>A0A9K3KKF7</accession>
<dbReference type="EMBL" id="JAGRRH010000022">
    <property type="protein sequence ID" value="KAG7345362.1"/>
    <property type="molecule type" value="Genomic_DNA"/>
</dbReference>
<dbReference type="AlphaFoldDB" id="A0A9K3KKF7"/>
<dbReference type="Proteomes" id="UP000693970">
    <property type="component" value="Unassembled WGS sequence"/>
</dbReference>
<gene>
    <name evidence="2" type="ORF">IV203_032893</name>
</gene>
<keyword evidence="1" id="KW-0812">Transmembrane</keyword>
<keyword evidence="1" id="KW-0472">Membrane</keyword>
<comment type="caution">
    <text evidence="2">The sequence shown here is derived from an EMBL/GenBank/DDBJ whole genome shotgun (WGS) entry which is preliminary data.</text>
</comment>
<evidence type="ECO:0000256" key="1">
    <source>
        <dbReference type="SAM" id="Phobius"/>
    </source>
</evidence>
<evidence type="ECO:0000313" key="3">
    <source>
        <dbReference type="Proteomes" id="UP000693970"/>
    </source>
</evidence>
<sequence length="126" mass="14160">MVLKGRCPVKMLLFSDIISTLLNFATNQKNEFRIQLIGSFGEIRLETPNAQNQRADMRLIPAKALFMNAISSTICVTSSTWYIRKVKGFFVAHGLTSTVLATLYVTGVFRCAQQQRVLCVVGWLEI</sequence>
<evidence type="ECO:0000313" key="2">
    <source>
        <dbReference type="EMBL" id="KAG7345362.1"/>
    </source>
</evidence>
<feature type="transmembrane region" description="Helical" evidence="1">
    <location>
        <begin position="64"/>
        <end position="83"/>
    </location>
</feature>
<organism evidence="2 3">
    <name type="scientific">Nitzschia inconspicua</name>
    <dbReference type="NCBI Taxonomy" id="303405"/>
    <lineage>
        <taxon>Eukaryota</taxon>
        <taxon>Sar</taxon>
        <taxon>Stramenopiles</taxon>
        <taxon>Ochrophyta</taxon>
        <taxon>Bacillariophyta</taxon>
        <taxon>Bacillariophyceae</taxon>
        <taxon>Bacillariophycidae</taxon>
        <taxon>Bacillariales</taxon>
        <taxon>Bacillariaceae</taxon>
        <taxon>Nitzschia</taxon>
    </lineage>
</organism>
<proteinExistence type="predicted"/>